<evidence type="ECO:0000256" key="2">
    <source>
        <dbReference type="SAM" id="Phobius"/>
    </source>
</evidence>
<dbReference type="InterPro" id="IPR002656">
    <property type="entry name" value="Acyl_transf_3_dom"/>
</dbReference>
<feature type="domain" description="Acyltransferase 3" evidence="3">
    <location>
        <begin position="48"/>
        <end position="370"/>
    </location>
</feature>
<feature type="transmembrane region" description="Helical" evidence="2">
    <location>
        <begin position="349"/>
        <end position="370"/>
    </location>
</feature>
<evidence type="ECO:0000313" key="4">
    <source>
        <dbReference type="EMBL" id="GAA1111200.1"/>
    </source>
</evidence>
<dbReference type="InterPro" id="IPR050879">
    <property type="entry name" value="Acyltransferase_3"/>
</dbReference>
<keyword evidence="2" id="KW-0812">Transmembrane</keyword>
<feature type="transmembrane region" description="Helical" evidence="2">
    <location>
        <begin position="257"/>
        <end position="274"/>
    </location>
</feature>
<gene>
    <name evidence="4" type="ORF">GCM10009663_60660</name>
</gene>
<feature type="transmembrane region" description="Helical" evidence="2">
    <location>
        <begin position="180"/>
        <end position="200"/>
    </location>
</feature>
<feature type="transmembrane region" description="Helical" evidence="2">
    <location>
        <begin position="125"/>
        <end position="147"/>
    </location>
</feature>
<dbReference type="RefSeq" id="WP_344626888.1">
    <property type="nucleotide sequence ID" value="NZ_BAAALD010000081.1"/>
</dbReference>
<evidence type="ECO:0000256" key="1">
    <source>
        <dbReference type="SAM" id="MobiDB-lite"/>
    </source>
</evidence>
<proteinExistence type="predicted"/>
<dbReference type="EMBL" id="BAAALD010000081">
    <property type="protein sequence ID" value="GAA1111200.1"/>
    <property type="molecule type" value="Genomic_DNA"/>
</dbReference>
<feature type="transmembrane region" description="Helical" evidence="2">
    <location>
        <begin position="207"/>
        <end position="226"/>
    </location>
</feature>
<sequence>MLLPPARSLPAVPPEPATATPVPAAPATAAPAPEAPAPAPGRGPRLRALDGLRLLAALGVMLFHYTGKDLDPRIWGARPRALMPEVSRISSYTWLGVELFFLISGFVICMSCWGKRPRDFLTSRVVRLYPAYWFAVLLTAAVVALAARPWGSYHELTYRLVLTNLTMFQWPMGTEAVDPIYWTLWIEMRFYVVFAVVLAFGLTYRRVVLFCMAWTLAAILAPGMHWGPLTELAQPQYAPFFVAGIVMYLMHRFGPNPLLWGMLGFSWLFAQNQMPGIIRQYEAEVRHPIPWTNATLVMTAGFLLVLAAALGRLDRLNWKWLTTAGALTYPLYLLHQEIGWIAIWVGHRWLAPLPLLCVVVTGVVLVSFLVNKLVERPLSRALKPLMQRSFAALSRHG</sequence>
<reference evidence="5" key="1">
    <citation type="journal article" date="2019" name="Int. J. Syst. Evol. Microbiol.">
        <title>The Global Catalogue of Microorganisms (GCM) 10K type strain sequencing project: providing services to taxonomists for standard genome sequencing and annotation.</title>
        <authorList>
            <consortium name="The Broad Institute Genomics Platform"/>
            <consortium name="The Broad Institute Genome Sequencing Center for Infectious Disease"/>
            <person name="Wu L."/>
            <person name="Ma J."/>
        </authorList>
    </citation>
    <scope>NUCLEOTIDE SEQUENCE [LARGE SCALE GENOMIC DNA]</scope>
    <source>
        <strain evidence="5">JCM 13002</strain>
    </source>
</reference>
<comment type="caution">
    <text evidence="4">The sequence shown here is derived from an EMBL/GenBank/DDBJ whole genome shotgun (WGS) entry which is preliminary data.</text>
</comment>
<accession>A0ABP4ELX7</accession>
<protein>
    <submittedName>
        <fullName evidence="4">Acyltransferase</fullName>
    </submittedName>
</protein>
<dbReference type="GO" id="GO:0016746">
    <property type="term" value="F:acyltransferase activity"/>
    <property type="evidence" value="ECO:0007669"/>
    <property type="project" value="UniProtKB-KW"/>
</dbReference>
<keyword evidence="4" id="KW-0012">Acyltransferase</keyword>
<evidence type="ECO:0000313" key="5">
    <source>
        <dbReference type="Proteomes" id="UP001499987"/>
    </source>
</evidence>
<evidence type="ECO:0000259" key="3">
    <source>
        <dbReference type="Pfam" id="PF01757"/>
    </source>
</evidence>
<keyword evidence="4" id="KW-0808">Transferase</keyword>
<name>A0ABP4ELX7_9ACTN</name>
<organism evidence="4 5">
    <name type="scientific">Kitasatospora arboriphila</name>
    <dbReference type="NCBI Taxonomy" id="258052"/>
    <lineage>
        <taxon>Bacteria</taxon>
        <taxon>Bacillati</taxon>
        <taxon>Actinomycetota</taxon>
        <taxon>Actinomycetes</taxon>
        <taxon>Kitasatosporales</taxon>
        <taxon>Streptomycetaceae</taxon>
        <taxon>Kitasatospora</taxon>
    </lineage>
</organism>
<dbReference type="PANTHER" id="PTHR23028">
    <property type="entry name" value="ACETYLTRANSFERASE"/>
    <property type="match status" value="1"/>
</dbReference>
<feature type="transmembrane region" description="Helical" evidence="2">
    <location>
        <begin position="294"/>
        <end position="313"/>
    </location>
</feature>
<feature type="transmembrane region" description="Helical" evidence="2">
    <location>
        <begin position="92"/>
        <end position="113"/>
    </location>
</feature>
<feature type="compositionally biased region" description="Low complexity" evidence="1">
    <location>
        <begin position="17"/>
        <end position="32"/>
    </location>
</feature>
<dbReference type="PANTHER" id="PTHR23028:SF53">
    <property type="entry name" value="ACYL_TRANSF_3 DOMAIN-CONTAINING PROTEIN"/>
    <property type="match status" value="1"/>
</dbReference>
<keyword evidence="2" id="KW-1133">Transmembrane helix</keyword>
<keyword evidence="5" id="KW-1185">Reference proteome</keyword>
<dbReference type="Proteomes" id="UP001499987">
    <property type="component" value="Unassembled WGS sequence"/>
</dbReference>
<keyword evidence="2" id="KW-0472">Membrane</keyword>
<dbReference type="Pfam" id="PF01757">
    <property type="entry name" value="Acyl_transf_3"/>
    <property type="match status" value="1"/>
</dbReference>
<feature type="region of interest" description="Disordered" evidence="1">
    <location>
        <begin position="1"/>
        <end position="41"/>
    </location>
</feature>